<accession>A0AAE0SAY7</accession>
<dbReference type="EMBL" id="JAEAOA010001964">
    <property type="protein sequence ID" value="KAK3588667.1"/>
    <property type="molecule type" value="Genomic_DNA"/>
</dbReference>
<dbReference type="PROSITE" id="PS51747">
    <property type="entry name" value="CYT_DCMP_DEAMINASES_2"/>
    <property type="match status" value="1"/>
</dbReference>
<evidence type="ECO:0000256" key="5">
    <source>
        <dbReference type="ARBA" id="ARBA00022801"/>
    </source>
</evidence>
<keyword evidence="3" id="KW-0479">Metal-binding</keyword>
<dbReference type="GO" id="GO:0005737">
    <property type="term" value="C:cytoplasm"/>
    <property type="evidence" value="ECO:0007669"/>
    <property type="project" value="TreeGrafter"/>
</dbReference>
<organism evidence="11 12">
    <name type="scientific">Potamilus streckersoni</name>
    <dbReference type="NCBI Taxonomy" id="2493646"/>
    <lineage>
        <taxon>Eukaryota</taxon>
        <taxon>Metazoa</taxon>
        <taxon>Spiralia</taxon>
        <taxon>Lophotrochozoa</taxon>
        <taxon>Mollusca</taxon>
        <taxon>Bivalvia</taxon>
        <taxon>Autobranchia</taxon>
        <taxon>Heteroconchia</taxon>
        <taxon>Palaeoheterodonta</taxon>
        <taxon>Unionida</taxon>
        <taxon>Unionoidea</taxon>
        <taxon>Unionidae</taxon>
        <taxon>Ambleminae</taxon>
        <taxon>Lampsilini</taxon>
        <taxon>Potamilus</taxon>
    </lineage>
</organism>
<evidence type="ECO:0000256" key="6">
    <source>
        <dbReference type="ARBA" id="ARBA00022833"/>
    </source>
</evidence>
<dbReference type="PANTHER" id="PTHR11086:SF18">
    <property type="entry name" value="DEOXYCYTIDYLATE DEAMINASE"/>
    <property type="match status" value="1"/>
</dbReference>
<dbReference type="InterPro" id="IPR016193">
    <property type="entry name" value="Cytidine_deaminase-like"/>
</dbReference>
<evidence type="ECO:0000313" key="11">
    <source>
        <dbReference type="EMBL" id="KAK3588667.1"/>
    </source>
</evidence>
<evidence type="ECO:0000256" key="4">
    <source>
        <dbReference type="ARBA" id="ARBA00022727"/>
    </source>
</evidence>
<dbReference type="GO" id="GO:0009165">
    <property type="term" value="P:nucleotide biosynthetic process"/>
    <property type="evidence" value="ECO:0007669"/>
    <property type="project" value="UniProtKB-KW"/>
</dbReference>
<dbReference type="AlphaFoldDB" id="A0AAE0SAY7"/>
<keyword evidence="5" id="KW-0378">Hydrolase</keyword>
<comment type="caution">
    <text evidence="11">The sequence shown here is derived from an EMBL/GenBank/DDBJ whole genome shotgun (WGS) entry which is preliminary data.</text>
</comment>
<dbReference type="PROSITE" id="PS00903">
    <property type="entry name" value="CYT_DCMP_DEAMINASES_1"/>
    <property type="match status" value="1"/>
</dbReference>
<dbReference type="InterPro" id="IPR002125">
    <property type="entry name" value="CMP_dCMP_dom"/>
</dbReference>
<dbReference type="Pfam" id="PF00383">
    <property type="entry name" value="dCMP_cyt_deam_1"/>
    <property type="match status" value="1"/>
</dbReference>
<dbReference type="CDD" id="cd01286">
    <property type="entry name" value="deoxycytidylate_deaminase"/>
    <property type="match status" value="1"/>
</dbReference>
<evidence type="ECO:0000256" key="2">
    <source>
        <dbReference type="ARBA" id="ARBA00006576"/>
    </source>
</evidence>
<dbReference type="PANTHER" id="PTHR11086">
    <property type="entry name" value="DEOXYCYTIDYLATE DEAMINASE-RELATED"/>
    <property type="match status" value="1"/>
</dbReference>
<keyword evidence="12" id="KW-1185">Reference proteome</keyword>
<gene>
    <name evidence="11" type="ORF">CHS0354_033513</name>
</gene>
<dbReference type="Gene3D" id="3.40.140.10">
    <property type="entry name" value="Cytidine Deaminase, domain 2"/>
    <property type="match status" value="1"/>
</dbReference>
<keyword evidence="6" id="KW-0862">Zinc</keyword>
<evidence type="ECO:0000259" key="10">
    <source>
        <dbReference type="PROSITE" id="PS51747"/>
    </source>
</evidence>
<evidence type="ECO:0000256" key="3">
    <source>
        <dbReference type="ARBA" id="ARBA00022723"/>
    </source>
</evidence>
<comment type="similarity">
    <text evidence="2">Belongs to the cytidine and deoxycytidylate deaminase family.</text>
</comment>
<dbReference type="FunFam" id="3.40.140.10:FF:000021">
    <property type="entry name" value="Deoxycytidylate deaminase"/>
    <property type="match status" value="1"/>
</dbReference>
<dbReference type="InterPro" id="IPR016192">
    <property type="entry name" value="APOBEC/CMP_deaminase_Zn-bd"/>
</dbReference>
<proteinExistence type="inferred from homology"/>
<evidence type="ECO:0000313" key="12">
    <source>
        <dbReference type="Proteomes" id="UP001195483"/>
    </source>
</evidence>
<dbReference type="SUPFAM" id="SSF53927">
    <property type="entry name" value="Cytidine deaminase-like"/>
    <property type="match status" value="1"/>
</dbReference>
<dbReference type="Proteomes" id="UP001195483">
    <property type="component" value="Unassembled WGS sequence"/>
</dbReference>
<dbReference type="GO" id="GO:0004132">
    <property type="term" value="F:dCMP deaminase activity"/>
    <property type="evidence" value="ECO:0007669"/>
    <property type="project" value="UniProtKB-EC"/>
</dbReference>
<reference evidence="11" key="2">
    <citation type="journal article" date="2021" name="Genome Biol. Evol.">
        <title>Developing a high-quality reference genome for a parasitic bivalve with doubly uniparental inheritance (Bivalvia: Unionida).</title>
        <authorList>
            <person name="Smith C.H."/>
        </authorList>
    </citation>
    <scope>NUCLEOTIDE SEQUENCE</scope>
    <source>
        <strain evidence="11">CHS0354</strain>
        <tissue evidence="11">Mantle</tissue>
    </source>
</reference>
<dbReference type="InterPro" id="IPR035105">
    <property type="entry name" value="Deoxycytidylate_deaminase_dom"/>
</dbReference>
<comment type="cofactor">
    <cofactor evidence="1">
        <name>Zn(2+)</name>
        <dbReference type="ChEBI" id="CHEBI:29105"/>
    </cofactor>
</comment>
<feature type="domain" description="CMP/dCMP-type deaminase" evidence="10">
    <location>
        <begin position="38"/>
        <end position="170"/>
    </location>
</feature>
<dbReference type="EC" id="3.5.4.12" evidence="7"/>
<feature type="region of interest" description="Disordered" evidence="9">
    <location>
        <begin position="1"/>
        <end position="27"/>
    </location>
</feature>
<dbReference type="GO" id="GO:0008270">
    <property type="term" value="F:zinc ion binding"/>
    <property type="evidence" value="ECO:0007669"/>
    <property type="project" value="InterPro"/>
</dbReference>
<name>A0AAE0SAY7_9BIVA</name>
<evidence type="ECO:0000256" key="9">
    <source>
        <dbReference type="SAM" id="MobiDB-lite"/>
    </source>
</evidence>
<evidence type="ECO:0000256" key="8">
    <source>
        <dbReference type="ARBA" id="ARBA00041763"/>
    </source>
</evidence>
<evidence type="ECO:0000256" key="1">
    <source>
        <dbReference type="ARBA" id="ARBA00001947"/>
    </source>
</evidence>
<keyword evidence="4" id="KW-0545">Nucleotide biosynthesis</keyword>
<evidence type="ECO:0000256" key="7">
    <source>
        <dbReference type="ARBA" id="ARBA00038938"/>
    </source>
</evidence>
<sequence length="196" mass="22010">MSPKRKGMNTVNQSKDSTRSCGKKKTTAKTKKIKDVIDWDQYFMGVALISAQRSKDPETQVGACIVNSNKRIVGIGYNGMPDQGILGNDKIFPWKKVPKEHSKHLYVCHAEMNAIVNKMSVDIRCCTIYTTLYPCNECSKLMIQSGISSVVYLEDKGFTRPEYAASKLLLDKADVKYCKYKPKGDTERLLKALGKL</sequence>
<reference evidence="11" key="1">
    <citation type="journal article" date="2021" name="Genome Biol. Evol.">
        <title>A High-Quality Reference Genome for a Parasitic Bivalve with Doubly Uniparental Inheritance (Bivalvia: Unionida).</title>
        <authorList>
            <person name="Smith C.H."/>
        </authorList>
    </citation>
    <scope>NUCLEOTIDE SEQUENCE</scope>
    <source>
        <strain evidence="11">CHS0354</strain>
    </source>
</reference>
<protein>
    <recommendedName>
        <fullName evidence="8">dCMP deaminase</fullName>
        <ecNumber evidence="7">3.5.4.12</ecNumber>
    </recommendedName>
    <alternativeName>
        <fullName evidence="8">dCMP deaminase</fullName>
    </alternativeName>
</protein>
<reference evidence="11" key="3">
    <citation type="submission" date="2023-05" db="EMBL/GenBank/DDBJ databases">
        <authorList>
            <person name="Smith C.H."/>
        </authorList>
    </citation>
    <scope>NUCLEOTIDE SEQUENCE</scope>
    <source>
        <strain evidence="11">CHS0354</strain>
        <tissue evidence="11">Mantle</tissue>
    </source>
</reference>
<dbReference type="InterPro" id="IPR015517">
    <property type="entry name" value="dCMP_deaminase-rel"/>
</dbReference>